<organism evidence="1 2">
    <name type="scientific">Candidatus Roizmanbacteria bacterium CG_4_10_14_0_2_um_filter_39_13</name>
    <dbReference type="NCBI Taxonomy" id="1974825"/>
    <lineage>
        <taxon>Bacteria</taxon>
        <taxon>Candidatus Roizmaniibacteriota</taxon>
    </lineage>
</organism>
<dbReference type="AlphaFoldDB" id="A0A2M7U1W7"/>
<accession>A0A2M7U1W7</accession>
<evidence type="ECO:0000313" key="1">
    <source>
        <dbReference type="EMBL" id="PIZ64149.1"/>
    </source>
</evidence>
<name>A0A2M7U1W7_9BACT</name>
<protein>
    <submittedName>
        <fullName evidence="1">Uncharacterized protein</fullName>
    </submittedName>
</protein>
<sequence>MTDANGLITCARYALPPNHLQYCGPLKSEEIHAYLKESVSDENLSQIISQFETLYPYLTYIARGNGIADPFDSRVVEAYWIGNNLLTALSQKSLYTHFAESLSLKKRLTNKELEWLIGKIPQGALAHHTFHVLNVFTRTGHHSVKHTIDTMDSCRIGWGTLKSIQNNSVVLSTKPLILEKNKLMLGKEREKRIAIPTGISPSIKDIGSSYTYHWDTMCDQITKVQENNLIAVTSSAIRLANLTL</sequence>
<dbReference type="EMBL" id="PFOB01000001">
    <property type="protein sequence ID" value="PIZ64149.1"/>
    <property type="molecule type" value="Genomic_DNA"/>
</dbReference>
<dbReference type="Proteomes" id="UP000228503">
    <property type="component" value="Unassembled WGS sequence"/>
</dbReference>
<reference evidence="2" key="1">
    <citation type="submission" date="2017-09" db="EMBL/GenBank/DDBJ databases">
        <title>Depth-based differentiation of microbial function through sediment-hosted aquifers and enrichment of novel symbionts in the deep terrestrial subsurface.</title>
        <authorList>
            <person name="Probst A.J."/>
            <person name="Ladd B."/>
            <person name="Jarett J.K."/>
            <person name="Geller-Mcgrath D.E."/>
            <person name="Sieber C.M.K."/>
            <person name="Emerson J.B."/>
            <person name="Anantharaman K."/>
            <person name="Thomas B.C."/>
            <person name="Malmstrom R."/>
            <person name="Stieglmeier M."/>
            <person name="Klingl A."/>
            <person name="Woyke T."/>
            <person name="Ryan C.M."/>
            <person name="Banfield J.F."/>
        </authorList>
    </citation>
    <scope>NUCLEOTIDE SEQUENCE [LARGE SCALE GENOMIC DNA]</scope>
</reference>
<comment type="caution">
    <text evidence="1">The sequence shown here is derived from an EMBL/GenBank/DDBJ whole genome shotgun (WGS) entry which is preliminary data.</text>
</comment>
<evidence type="ECO:0000313" key="2">
    <source>
        <dbReference type="Proteomes" id="UP000228503"/>
    </source>
</evidence>
<dbReference type="InterPro" id="IPR045660">
    <property type="entry name" value="DUF6390"/>
</dbReference>
<proteinExistence type="predicted"/>
<dbReference type="Pfam" id="PF19927">
    <property type="entry name" value="DUF6390"/>
    <property type="match status" value="1"/>
</dbReference>
<gene>
    <name evidence="1" type="ORF">COY16_00100</name>
</gene>